<sequence length="81" mass="8668">MATNELAYSADQEIANFFEKSAATGRTCDTSAREHVGGNVVPVAVISRQKNLVETPCSVLMPEADLAYFHPYLALAVHGGD</sequence>
<reference evidence="1" key="1">
    <citation type="submission" date="2022-12" db="EMBL/GenBank/DDBJ databases">
        <authorList>
            <person name="Petersen C."/>
        </authorList>
    </citation>
    <scope>NUCLEOTIDE SEQUENCE</scope>
    <source>
        <strain evidence="1">IBT 16125</strain>
    </source>
</reference>
<dbReference type="AlphaFoldDB" id="A0AAD6C8Z3"/>
<reference evidence="1" key="2">
    <citation type="journal article" date="2023" name="IMA Fungus">
        <title>Comparative genomic study of the Penicillium genus elucidates a diverse pangenome and 15 lateral gene transfer events.</title>
        <authorList>
            <person name="Petersen C."/>
            <person name="Sorensen T."/>
            <person name="Nielsen M.R."/>
            <person name="Sondergaard T.E."/>
            <person name="Sorensen J.L."/>
            <person name="Fitzpatrick D.A."/>
            <person name="Frisvad J.C."/>
            <person name="Nielsen K.L."/>
        </authorList>
    </citation>
    <scope>NUCLEOTIDE SEQUENCE</scope>
    <source>
        <strain evidence="1">IBT 16125</strain>
    </source>
</reference>
<proteinExistence type="predicted"/>
<dbReference type="RefSeq" id="XP_056767011.1">
    <property type="nucleotide sequence ID" value="XM_056908393.1"/>
</dbReference>
<dbReference type="EMBL" id="JAPVEA010000005">
    <property type="protein sequence ID" value="KAJ5454055.1"/>
    <property type="molecule type" value="Genomic_DNA"/>
</dbReference>
<protein>
    <submittedName>
        <fullName evidence="1">Uncharacterized protein</fullName>
    </submittedName>
</protein>
<organism evidence="1 2">
    <name type="scientific">Penicillium daleae</name>
    <dbReference type="NCBI Taxonomy" id="63821"/>
    <lineage>
        <taxon>Eukaryota</taxon>
        <taxon>Fungi</taxon>
        <taxon>Dikarya</taxon>
        <taxon>Ascomycota</taxon>
        <taxon>Pezizomycotina</taxon>
        <taxon>Eurotiomycetes</taxon>
        <taxon>Eurotiomycetidae</taxon>
        <taxon>Eurotiales</taxon>
        <taxon>Aspergillaceae</taxon>
        <taxon>Penicillium</taxon>
    </lineage>
</organism>
<accession>A0AAD6C8Z3</accession>
<keyword evidence="2" id="KW-1185">Reference proteome</keyword>
<comment type="caution">
    <text evidence="1">The sequence shown here is derived from an EMBL/GenBank/DDBJ whole genome shotgun (WGS) entry which is preliminary data.</text>
</comment>
<dbReference type="Proteomes" id="UP001213681">
    <property type="component" value="Unassembled WGS sequence"/>
</dbReference>
<dbReference type="GeneID" id="81598636"/>
<evidence type="ECO:0000313" key="1">
    <source>
        <dbReference type="EMBL" id="KAJ5454055.1"/>
    </source>
</evidence>
<gene>
    <name evidence="1" type="ORF">N7458_005011</name>
</gene>
<evidence type="ECO:0000313" key="2">
    <source>
        <dbReference type="Proteomes" id="UP001213681"/>
    </source>
</evidence>
<name>A0AAD6C8Z3_9EURO</name>